<feature type="repeat" description="TPR" evidence="3">
    <location>
        <begin position="59"/>
        <end position="92"/>
    </location>
</feature>
<evidence type="ECO:0000256" key="2">
    <source>
        <dbReference type="ARBA" id="ARBA00022803"/>
    </source>
</evidence>
<dbReference type="Gene3D" id="2.60.120.620">
    <property type="entry name" value="q2cbj1_9rhob like domain"/>
    <property type="match status" value="1"/>
</dbReference>
<dbReference type="Proteomes" id="UP000564378">
    <property type="component" value="Unassembled WGS sequence"/>
</dbReference>
<keyword evidence="2 3" id="KW-0802">TPR repeat</keyword>
<dbReference type="AlphaFoldDB" id="A0A842HUN1"/>
<reference evidence="5 6" key="1">
    <citation type="submission" date="2020-08" db="EMBL/GenBank/DDBJ databases">
        <title>Draft genome sequence of Parasphingopyxis sp. GrpM-11.</title>
        <authorList>
            <person name="Oh J."/>
            <person name="Roh D.-H."/>
        </authorList>
    </citation>
    <scope>NUCLEOTIDE SEQUENCE [LARGE SCALE GENOMIC DNA]</scope>
    <source>
        <strain evidence="5 6">GrpM-11</strain>
    </source>
</reference>
<name>A0A842HUN1_9SPHN</name>
<dbReference type="PROSITE" id="PS50005">
    <property type="entry name" value="TPR"/>
    <property type="match status" value="1"/>
</dbReference>
<dbReference type="Pfam" id="PF13759">
    <property type="entry name" value="2OG-FeII_Oxy_5"/>
    <property type="match status" value="1"/>
</dbReference>
<evidence type="ECO:0000313" key="6">
    <source>
        <dbReference type="Proteomes" id="UP000564378"/>
    </source>
</evidence>
<organism evidence="5 6">
    <name type="scientific">Parasphingopyxis marina</name>
    <dbReference type="NCBI Taxonomy" id="2761622"/>
    <lineage>
        <taxon>Bacteria</taxon>
        <taxon>Pseudomonadati</taxon>
        <taxon>Pseudomonadota</taxon>
        <taxon>Alphaproteobacteria</taxon>
        <taxon>Sphingomonadales</taxon>
        <taxon>Sphingomonadaceae</taxon>
        <taxon>Parasphingopyxis</taxon>
    </lineage>
</organism>
<dbReference type="SUPFAM" id="SSF48452">
    <property type="entry name" value="TPR-like"/>
    <property type="match status" value="1"/>
</dbReference>
<dbReference type="SMART" id="SM00028">
    <property type="entry name" value="TPR"/>
    <property type="match status" value="3"/>
</dbReference>
<sequence>MTSTDGNRPAAQASSGQDDGDGPVPSQIIETAMAMRDRGQAAEAVRLVKQALRRHPDHLRLWHVLGLLHRALEQSAAAIDAFEHAVALAPRDPKVTHALARVTMEAGLPATPLYEVARSAAPADGDVLIGRAAAQAAEGDIEQALADLDILLASNPAWVQGQNSLAEFRWMAGQRDRFTEGFDRALAARPSDPALWIALLNQHVRVDQFADVSAIVEKARRHLGDNRSLDMFEAIAASELGDKERADHLFSALAPYPDIAIAVRAMRHMLRTERPNEAARIGEALIGNPAENEMWPYLGLAWRLLEDPRWVWLERDERLIHTYDISDRIDFDALAVHLRTLHVLKADMPGQSVRGGTQTDGPLFARAEAEIQELRQCLAEVIQSHMRALLPVDKAHPVLRHAPGLVRFAGSWSVRLAGSGRHTDHIHPQGWLSSALYVALPDSAELGTEPAGWLTFGRPPEELGLDLEPYHSVRPRIGSLTLFPSIMWHGTVPFETGERLTVAFDVATPA</sequence>
<protein>
    <recommendedName>
        <fullName evidence="7">Tetratricopeptide repeat protein</fullName>
    </recommendedName>
</protein>
<evidence type="ECO:0000256" key="1">
    <source>
        <dbReference type="ARBA" id="ARBA00022737"/>
    </source>
</evidence>
<feature type="region of interest" description="Disordered" evidence="4">
    <location>
        <begin position="1"/>
        <end position="26"/>
    </location>
</feature>
<dbReference type="Gene3D" id="1.25.40.10">
    <property type="entry name" value="Tetratricopeptide repeat domain"/>
    <property type="match status" value="1"/>
</dbReference>
<dbReference type="InterPro" id="IPR012668">
    <property type="entry name" value="CHP02466"/>
</dbReference>
<dbReference type="EMBL" id="JACJVJ010000001">
    <property type="protein sequence ID" value="MBC2776127.1"/>
    <property type="molecule type" value="Genomic_DNA"/>
</dbReference>
<comment type="caution">
    <text evidence="5">The sequence shown here is derived from an EMBL/GenBank/DDBJ whole genome shotgun (WGS) entry which is preliminary data.</text>
</comment>
<dbReference type="InterPro" id="IPR051012">
    <property type="entry name" value="CellSynth/LPSAsmb/PSIAsmb"/>
</dbReference>
<accession>A0A842HUN1</accession>
<proteinExistence type="predicted"/>
<dbReference type="Pfam" id="PF14559">
    <property type="entry name" value="TPR_19"/>
    <property type="match status" value="1"/>
</dbReference>
<evidence type="ECO:0008006" key="7">
    <source>
        <dbReference type="Google" id="ProtNLM"/>
    </source>
</evidence>
<feature type="compositionally biased region" description="Polar residues" evidence="4">
    <location>
        <begin position="1"/>
        <end position="17"/>
    </location>
</feature>
<evidence type="ECO:0000256" key="3">
    <source>
        <dbReference type="PROSITE-ProRule" id="PRU00339"/>
    </source>
</evidence>
<evidence type="ECO:0000313" key="5">
    <source>
        <dbReference type="EMBL" id="MBC2776127.1"/>
    </source>
</evidence>
<dbReference type="PANTHER" id="PTHR45586:SF1">
    <property type="entry name" value="LIPOPOLYSACCHARIDE ASSEMBLY PROTEIN B"/>
    <property type="match status" value="1"/>
</dbReference>
<evidence type="ECO:0000256" key="4">
    <source>
        <dbReference type="SAM" id="MobiDB-lite"/>
    </source>
</evidence>
<dbReference type="InterPro" id="IPR019734">
    <property type="entry name" value="TPR_rpt"/>
</dbReference>
<keyword evidence="6" id="KW-1185">Reference proteome</keyword>
<keyword evidence="1" id="KW-0677">Repeat</keyword>
<dbReference type="RefSeq" id="WP_185799441.1">
    <property type="nucleotide sequence ID" value="NZ_JACJVJ010000001.1"/>
</dbReference>
<dbReference type="PANTHER" id="PTHR45586">
    <property type="entry name" value="TPR REPEAT-CONTAINING PROTEIN PA4667"/>
    <property type="match status" value="1"/>
</dbReference>
<dbReference type="InterPro" id="IPR011990">
    <property type="entry name" value="TPR-like_helical_dom_sf"/>
</dbReference>
<gene>
    <name evidence="5" type="ORF">H6P80_00705</name>
</gene>